<keyword evidence="1" id="KW-0812">Transmembrane</keyword>
<comment type="caution">
    <text evidence="2">The sequence shown here is derived from an EMBL/GenBank/DDBJ whole genome shotgun (WGS) entry which is preliminary data.</text>
</comment>
<keyword evidence="1" id="KW-1133">Transmembrane helix</keyword>
<evidence type="ECO:0000256" key="1">
    <source>
        <dbReference type="SAM" id="Phobius"/>
    </source>
</evidence>
<dbReference type="AlphaFoldDB" id="D9PJS6"/>
<protein>
    <submittedName>
        <fullName evidence="2">Membrane protein</fullName>
    </submittedName>
</protein>
<dbReference type="EMBL" id="ADZX01000550">
    <property type="protein sequence ID" value="EFK96190.1"/>
    <property type="molecule type" value="Genomic_DNA"/>
</dbReference>
<reference evidence="2" key="1">
    <citation type="submission" date="2010-07" db="EMBL/GenBank/DDBJ databases">
        <authorList>
            <consortium name="CONSOLIDER consortium CSD2007-00005"/>
            <person name="Guazzaroni M.-E."/>
            <person name="Richter M."/>
            <person name="Garcia-Salamanca A."/>
            <person name="Yarza P."/>
            <person name="Ferrer M."/>
        </authorList>
    </citation>
    <scope>NUCLEOTIDE SEQUENCE</scope>
</reference>
<feature type="transmembrane region" description="Helical" evidence="1">
    <location>
        <begin position="30"/>
        <end position="47"/>
    </location>
</feature>
<gene>
    <name evidence="2" type="ORF">LDC_1789</name>
</gene>
<keyword evidence="1" id="KW-0472">Membrane</keyword>
<evidence type="ECO:0000313" key="2">
    <source>
        <dbReference type="EMBL" id="EFK96190.1"/>
    </source>
</evidence>
<organism evidence="2">
    <name type="scientific">sediment metagenome</name>
    <dbReference type="NCBI Taxonomy" id="749907"/>
    <lineage>
        <taxon>unclassified sequences</taxon>
        <taxon>metagenomes</taxon>
        <taxon>ecological metagenomes</taxon>
    </lineage>
</organism>
<sequence>MVLIRLIGYSLIIGVILIIGILLPDQYRGIRGTITGSMLLAGIWVLTGEFKIFNSLIRYLLSNIVKITGARVSFGLLMIGITLTGWGIFNSSYRSGVIGTVLAGLSFAIGLNSPEDDDAPIHNDQ</sequence>
<reference evidence="2" key="2">
    <citation type="journal article" date="2011" name="Microb. Ecol.">
        <title>Taxonomic and Functional Metagenomic Profiling of the Microbial Community in the Anoxic Sediment of a Sub-saline Shallow Lake (Laguna de Carrizo, Central Spain).</title>
        <authorList>
            <person name="Ferrer M."/>
            <person name="Guazzaroni M.E."/>
            <person name="Richter M."/>
            <person name="Garcia-Salamanca A."/>
            <person name="Yarza P."/>
            <person name="Suarez-Suarez A."/>
            <person name="Solano J."/>
            <person name="Alcaide M."/>
            <person name="van Dillewijn P."/>
            <person name="Molina-Henares M.A."/>
            <person name="Lopez-Cortes N."/>
            <person name="Al-Ramahi Y."/>
            <person name="Guerrero C."/>
            <person name="Acosta A."/>
            <person name="de Eugenio L.I."/>
            <person name="Martinez V."/>
            <person name="Marques S."/>
            <person name="Rojo F."/>
            <person name="Santero E."/>
            <person name="Genilloud O."/>
            <person name="Perez-Perez J."/>
            <person name="Rossello-Mora R."/>
            <person name="Ramos J.L."/>
        </authorList>
    </citation>
    <scope>NUCLEOTIDE SEQUENCE</scope>
</reference>
<feature type="transmembrane region" description="Helical" evidence="1">
    <location>
        <begin position="6"/>
        <end position="23"/>
    </location>
</feature>
<proteinExistence type="predicted"/>
<name>D9PJS6_9ZZZZ</name>
<feature type="transmembrane region" description="Helical" evidence="1">
    <location>
        <begin position="67"/>
        <end position="89"/>
    </location>
</feature>
<accession>D9PJS6</accession>